<dbReference type="PANTHER" id="PTHR46082">
    <property type="entry name" value="ATP/GTP-BINDING PROTEIN-RELATED"/>
    <property type="match status" value="1"/>
</dbReference>
<dbReference type="InterPro" id="IPR053137">
    <property type="entry name" value="NLR-like"/>
</dbReference>
<dbReference type="GeneID" id="36627639"/>
<dbReference type="InterPro" id="IPR035994">
    <property type="entry name" value="Nucleoside_phosphorylase_sf"/>
</dbReference>
<dbReference type="GO" id="GO:0009116">
    <property type="term" value="P:nucleoside metabolic process"/>
    <property type="evidence" value="ECO:0007669"/>
    <property type="project" value="InterPro"/>
</dbReference>
<dbReference type="EMBL" id="KZ679680">
    <property type="protein sequence ID" value="PTB54726.1"/>
    <property type="molecule type" value="Genomic_DNA"/>
</dbReference>
<proteinExistence type="predicted"/>
<gene>
    <name evidence="1" type="ORF">M431DRAFT_508137</name>
</gene>
<keyword evidence="2" id="KW-1185">Reference proteome</keyword>
<dbReference type="STRING" id="983964.A0A2T4ACF3"/>
<evidence type="ECO:0000313" key="1">
    <source>
        <dbReference type="EMBL" id="PTB54726.1"/>
    </source>
</evidence>
<dbReference type="SUPFAM" id="SSF53167">
    <property type="entry name" value="Purine and uridine phosphorylases"/>
    <property type="match status" value="1"/>
</dbReference>
<dbReference type="PANTHER" id="PTHR46082:SF11">
    <property type="entry name" value="AAA+ ATPASE DOMAIN-CONTAINING PROTEIN-RELATED"/>
    <property type="match status" value="1"/>
</dbReference>
<protein>
    <recommendedName>
        <fullName evidence="3">Nucleoside phosphorylase domain-containing protein</fullName>
    </recommendedName>
</protein>
<dbReference type="GO" id="GO:0003824">
    <property type="term" value="F:catalytic activity"/>
    <property type="evidence" value="ECO:0007669"/>
    <property type="project" value="InterPro"/>
</dbReference>
<dbReference type="Proteomes" id="UP000241690">
    <property type="component" value="Unassembled WGS sequence"/>
</dbReference>
<name>A0A2T4ACF3_TRIHA</name>
<evidence type="ECO:0000313" key="2">
    <source>
        <dbReference type="Proteomes" id="UP000241690"/>
    </source>
</evidence>
<dbReference type="Gene3D" id="3.40.50.1580">
    <property type="entry name" value="Nucleoside phosphorylase domain"/>
    <property type="match status" value="1"/>
</dbReference>
<evidence type="ECO:0008006" key="3">
    <source>
        <dbReference type="Google" id="ProtNLM"/>
    </source>
</evidence>
<reference evidence="1 2" key="1">
    <citation type="submission" date="2016-07" db="EMBL/GenBank/DDBJ databases">
        <title>Multiple horizontal gene transfer events from other fungi enriched the ability of initially mycotrophic Trichoderma (Ascomycota) to feed on dead plant biomass.</title>
        <authorList>
            <consortium name="DOE Joint Genome Institute"/>
            <person name="Aerts A."/>
            <person name="Atanasova L."/>
            <person name="Chenthamara K."/>
            <person name="Zhang J."/>
            <person name="Grujic M."/>
            <person name="Henrissat B."/>
            <person name="Kuo A."/>
            <person name="Salamov A."/>
            <person name="Lipzen A."/>
            <person name="Labutti K."/>
            <person name="Barry K."/>
            <person name="Miao Y."/>
            <person name="Rahimi M.J."/>
            <person name="Shen Q."/>
            <person name="Grigoriev I.V."/>
            <person name="Kubicek C.P."/>
            <person name="Druzhinina I.S."/>
        </authorList>
    </citation>
    <scope>NUCLEOTIDE SEQUENCE [LARGE SCALE GENOMIC DNA]</scope>
    <source>
        <strain evidence="1 2">CBS 226.95</strain>
    </source>
</reference>
<organism evidence="1 2">
    <name type="scientific">Trichoderma harzianum CBS 226.95</name>
    <dbReference type="NCBI Taxonomy" id="983964"/>
    <lineage>
        <taxon>Eukaryota</taxon>
        <taxon>Fungi</taxon>
        <taxon>Dikarya</taxon>
        <taxon>Ascomycota</taxon>
        <taxon>Pezizomycotina</taxon>
        <taxon>Sordariomycetes</taxon>
        <taxon>Hypocreomycetidae</taxon>
        <taxon>Hypocreales</taxon>
        <taxon>Hypocreaceae</taxon>
        <taxon>Trichoderma</taxon>
    </lineage>
</organism>
<dbReference type="AlphaFoldDB" id="A0A2T4ACF3"/>
<dbReference type="RefSeq" id="XP_024774403.1">
    <property type="nucleotide sequence ID" value="XM_024919070.1"/>
</dbReference>
<sequence>MASGLEMGWSALQRENILEFVQHDFEKVTERGEYERIGSLQRPPEFLLSAISTVQSDLDLSLSHLLKDIEMIGKRQQAYRYPGVSHDKLFAAEFTHESGYDTCSKCQGPTVERKERRIIDSSNGEYQVPRIHYGNIASGNQVIKNAQKRDEISRKCKILWIEMEAAGIMNIIPCLVIRGICDHADSHKNDEWQEYAAATAAAYAKFLLSMVRARKVG</sequence>
<accession>A0A2T4ACF3</accession>